<dbReference type="SUPFAM" id="SSF54001">
    <property type="entry name" value="Cysteine proteinases"/>
    <property type="match status" value="1"/>
</dbReference>
<dbReference type="InterPro" id="IPR000064">
    <property type="entry name" value="NLP_P60_dom"/>
</dbReference>
<keyword evidence="3" id="KW-0732">Signal</keyword>
<sequence length="217" mass="24114">MNKRVSLYLVAFIGIFSLESCVSNYVVSTPIKHKIEKTTLPKISSNKLAQANKKIKQKAEESLVSLAALEKAEMDAALREAEKRDHTIDNILQQAYTYLGTPYRLGGMTRKGIDCSAFVLSVYNEVTGMKLPRVAASQANEGESIAKNELQKGDLIFFARSGRGRISHVGIVEEVLPDGEIKFIHASSSRGVMVSSLDDAYWRGRYRMAKRIIVDNN</sequence>
<dbReference type="EMBL" id="JAAABJ010000549">
    <property type="protein sequence ID" value="NAW51537.1"/>
    <property type="molecule type" value="Genomic_DNA"/>
</dbReference>
<dbReference type="Proteomes" id="UP000553459">
    <property type="component" value="Unassembled WGS sequence"/>
</dbReference>
<dbReference type="GO" id="GO:0008234">
    <property type="term" value="F:cysteine-type peptidase activity"/>
    <property type="evidence" value="ECO:0007669"/>
    <property type="project" value="UniProtKB-KW"/>
</dbReference>
<evidence type="ECO:0000256" key="5">
    <source>
        <dbReference type="ARBA" id="ARBA00022807"/>
    </source>
</evidence>
<dbReference type="RefSeq" id="WP_166519816.1">
    <property type="nucleotide sequence ID" value="NZ_JAAABJ010000549.1"/>
</dbReference>
<reference evidence="7 8" key="1">
    <citation type="submission" date="2019-11" db="EMBL/GenBank/DDBJ databases">
        <title>Characterization of Elizabethkingia argenteiflava sp. nov., isolated from inner surface of Soybean Pods.</title>
        <authorList>
            <person name="Mo S."/>
        </authorList>
    </citation>
    <scope>NUCLEOTIDE SEQUENCE [LARGE SCALE GENOMIC DNA]</scope>
    <source>
        <strain evidence="7 8">YB22</strain>
    </source>
</reference>
<dbReference type="Pfam" id="PF00877">
    <property type="entry name" value="NLPC_P60"/>
    <property type="match status" value="1"/>
</dbReference>
<accession>A0A845PYK8</accession>
<dbReference type="InterPro" id="IPR052062">
    <property type="entry name" value="Murein_DD/LD_carboxypeptidase"/>
</dbReference>
<evidence type="ECO:0000256" key="3">
    <source>
        <dbReference type="ARBA" id="ARBA00022729"/>
    </source>
</evidence>
<protein>
    <submittedName>
        <fullName evidence="7">CHAP domain-containing protein</fullName>
    </submittedName>
</protein>
<evidence type="ECO:0000256" key="1">
    <source>
        <dbReference type="ARBA" id="ARBA00007074"/>
    </source>
</evidence>
<keyword evidence="5" id="KW-0788">Thiol protease</keyword>
<keyword evidence="2" id="KW-0645">Protease</keyword>
<dbReference type="PROSITE" id="PS51935">
    <property type="entry name" value="NLPC_P60"/>
    <property type="match status" value="1"/>
</dbReference>
<comment type="similarity">
    <text evidence="1">Belongs to the peptidase C40 family.</text>
</comment>
<evidence type="ECO:0000256" key="4">
    <source>
        <dbReference type="ARBA" id="ARBA00022801"/>
    </source>
</evidence>
<dbReference type="PANTHER" id="PTHR47360">
    <property type="entry name" value="MUREIN DD-ENDOPEPTIDASE MEPS/MUREIN LD-CARBOXYPEPTIDASE"/>
    <property type="match status" value="1"/>
</dbReference>
<dbReference type="Gene3D" id="3.90.1720.10">
    <property type="entry name" value="endopeptidase domain like (from Nostoc punctiforme)"/>
    <property type="match status" value="1"/>
</dbReference>
<gene>
    <name evidence="7" type="ORF">GNY06_09145</name>
</gene>
<organism evidence="7 8">
    <name type="scientific">Elizabethkingia argenteiflava</name>
    <dbReference type="NCBI Taxonomy" id="2681556"/>
    <lineage>
        <taxon>Bacteria</taxon>
        <taxon>Pseudomonadati</taxon>
        <taxon>Bacteroidota</taxon>
        <taxon>Flavobacteriia</taxon>
        <taxon>Flavobacteriales</taxon>
        <taxon>Weeksellaceae</taxon>
        <taxon>Elizabethkingia</taxon>
    </lineage>
</organism>
<dbReference type="InterPro" id="IPR038765">
    <property type="entry name" value="Papain-like_cys_pep_sf"/>
</dbReference>
<proteinExistence type="inferred from homology"/>
<evidence type="ECO:0000256" key="2">
    <source>
        <dbReference type="ARBA" id="ARBA00022670"/>
    </source>
</evidence>
<dbReference type="PANTHER" id="PTHR47360:SF1">
    <property type="entry name" value="ENDOPEPTIDASE NLPC-RELATED"/>
    <property type="match status" value="1"/>
</dbReference>
<dbReference type="AlphaFoldDB" id="A0A845PYK8"/>
<evidence type="ECO:0000313" key="8">
    <source>
        <dbReference type="Proteomes" id="UP000553459"/>
    </source>
</evidence>
<comment type="caution">
    <text evidence="7">The sequence shown here is derived from an EMBL/GenBank/DDBJ whole genome shotgun (WGS) entry which is preliminary data.</text>
</comment>
<evidence type="ECO:0000259" key="6">
    <source>
        <dbReference type="PROSITE" id="PS51935"/>
    </source>
</evidence>
<keyword evidence="4" id="KW-0378">Hydrolase</keyword>
<feature type="domain" description="NlpC/P60" evidence="6">
    <location>
        <begin position="85"/>
        <end position="213"/>
    </location>
</feature>
<evidence type="ECO:0000313" key="7">
    <source>
        <dbReference type="EMBL" id="NAW51537.1"/>
    </source>
</evidence>
<keyword evidence="8" id="KW-1185">Reference proteome</keyword>
<dbReference type="GO" id="GO:0006508">
    <property type="term" value="P:proteolysis"/>
    <property type="evidence" value="ECO:0007669"/>
    <property type="project" value="UniProtKB-KW"/>
</dbReference>
<name>A0A845PYK8_9FLAO</name>